<name>A0A9E7FQ79_9LILI</name>
<feature type="region of interest" description="Disordered" evidence="7">
    <location>
        <begin position="292"/>
        <end position="312"/>
    </location>
</feature>
<evidence type="ECO:0000256" key="1">
    <source>
        <dbReference type="ARBA" id="ARBA00022723"/>
    </source>
</evidence>
<dbReference type="OrthoDB" id="410307at2759"/>
<feature type="region of interest" description="Disordered" evidence="7">
    <location>
        <begin position="554"/>
        <end position="586"/>
    </location>
</feature>
<dbReference type="FunFam" id="4.10.1000.10:FF:000001">
    <property type="entry name" value="zinc finger CCCH domain-containing protein 15-like"/>
    <property type="match status" value="1"/>
</dbReference>
<dbReference type="PROSITE" id="PS50103">
    <property type="entry name" value="ZF_C3H1"/>
    <property type="match status" value="2"/>
</dbReference>
<dbReference type="InterPro" id="IPR045877">
    <property type="entry name" value="ZFP36-like"/>
</dbReference>
<evidence type="ECO:0000256" key="3">
    <source>
        <dbReference type="ARBA" id="ARBA00022771"/>
    </source>
</evidence>
<feature type="domain" description="C3H1-type" evidence="9">
    <location>
        <begin position="635"/>
        <end position="663"/>
    </location>
</feature>
<dbReference type="PANTHER" id="PTHR12547:SF162">
    <property type="entry name" value="ZINC FINGER CCCH DOMAIN-CONTAINING PROTEIN 15"/>
    <property type="match status" value="1"/>
</dbReference>
<dbReference type="SUPFAM" id="SSF90229">
    <property type="entry name" value="CCCH zinc finger"/>
    <property type="match status" value="2"/>
</dbReference>
<evidence type="ECO:0000256" key="8">
    <source>
        <dbReference type="SAM" id="SignalP"/>
    </source>
</evidence>
<keyword evidence="3 5" id="KW-0863">Zinc-finger</keyword>
<dbReference type="InterPro" id="IPR000571">
    <property type="entry name" value="Znf_CCCH"/>
</dbReference>
<evidence type="ECO:0000256" key="7">
    <source>
        <dbReference type="SAM" id="MobiDB-lite"/>
    </source>
</evidence>
<feature type="chain" id="PRO_5039461682" evidence="8">
    <location>
        <begin position="18"/>
        <end position="674"/>
    </location>
</feature>
<evidence type="ECO:0000256" key="2">
    <source>
        <dbReference type="ARBA" id="ARBA00022737"/>
    </source>
</evidence>
<dbReference type="SMART" id="SM00356">
    <property type="entry name" value="ZnF_C3H1"/>
    <property type="match status" value="2"/>
</dbReference>
<evidence type="ECO:0000256" key="5">
    <source>
        <dbReference type="PROSITE-ProRule" id="PRU00723"/>
    </source>
</evidence>
<proteinExistence type="predicted"/>
<keyword evidence="11" id="KW-1185">Reference proteome</keyword>
<reference evidence="10" key="1">
    <citation type="submission" date="2022-05" db="EMBL/GenBank/DDBJ databases">
        <title>The Musa troglodytarum L. genome provides insights into the mechanism of non-climacteric behaviour and enrichment of carotenoids.</title>
        <authorList>
            <person name="Wang J."/>
        </authorList>
    </citation>
    <scope>NUCLEOTIDE SEQUENCE</scope>
    <source>
        <tissue evidence="10">Leaf</tissue>
    </source>
</reference>
<organism evidence="10 11">
    <name type="scientific">Musa troglodytarum</name>
    <name type="common">fe'i banana</name>
    <dbReference type="NCBI Taxonomy" id="320322"/>
    <lineage>
        <taxon>Eukaryota</taxon>
        <taxon>Viridiplantae</taxon>
        <taxon>Streptophyta</taxon>
        <taxon>Embryophyta</taxon>
        <taxon>Tracheophyta</taxon>
        <taxon>Spermatophyta</taxon>
        <taxon>Magnoliopsida</taxon>
        <taxon>Liliopsida</taxon>
        <taxon>Zingiberales</taxon>
        <taxon>Musaceae</taxon>
        <taxon>Musa</taxon>
    </lineage>
</organism>
<dbReference type="FunFam" id="4.10.1000.10:FF:000002">
    <property type="entry name" value="Zinc finger protein 36, C3H1 type-like 1"/>
    <property type="match status" value="1"/>
</dbReference>
<dbReference type="PANTHER" id="PTHR12547">
    <property type="entry name" value="CCCH ZINC FINGER/TIS11-RELATED"/>
    <property type="match status" value="1"/>
</dbReference>
<dbReference type="AlphaFoldDB" id="A0A9E7FQ79"/>
<dbReference type="GO" id="GO:0008270">
    <property type="term" value="F:zinc ion binding"/>
    <property type="evidence" value="ECO:0007669"/>
    <property type="project" value="UniProtKB-KW"/>
</dbReference>
<dbReference type="GO" id="GO:0003729">
    <property type="term" value="F:mRNA binding"/>
    <property type="evidence" value="ECO:0007669"/>
    <property type="project" value="InterPro"/>
</dbReference>
<feature type="zinc finger region" description="C3H1-type" evidence="5">
    <location>
        <begin position="635"/>
        <end position="663"/>
    </location>
</feature>
<keyword evidence="6" id="KW-0175">Coiled coil</keyword>
<keyword evidence="1 5" id="KW-0479">Metal-binding</keyword>
<sequence>MLFTVVVAASTAAGCAATVKHDAVATATPASDTQVKCACYPCECPQNPPPPPPPKWPVPYCPPPPPPLHLDIIGTPAHLYPFDPSYYPSSARRSFPGTMPVFLLSGMFTLLKLCTADTKGKSQKAYLTSSYKLHPEENTSTCCKLRRRSMEGIGTRVFRSVQSFWRHRGYRRLEGTKKQAKAIRLGGGRGGTNSQRLHRKARVVWPTLRLRLRAWPGPLRLMARMKNAYVETMLSLAGGEGRPSALSRVRSGSDALWGRRMPRARQMSSRSGDFERRMMQHIYNSIVEPELPYRDSSRPRSMQHELDSPSNGDCFGSSIASEPFVTPDRRPVSPYLNKDGDLPCWYSIFSPNEGTPSLVTTPLAASGSILIPPPSSSFFEPEVAAADYGNRLYLARLTLQYQEIADCYDLCLSDLRGCTDEIESLRRENASLRIANAELARRLGLIAGEHAGRVPLSASAALEDEFRLLNVSELPPPPPEESPTSVLSVQESCGGGGGHPFAIPPVAEKQVSLPKSISIRSSGYLKLNQDGKSSSAAKRNGRFGVSNPAMVSKQRVYVGGDSNRKKGTRRGREDGEEEQEGSDGGGALELEVYHQGMFKTELCNKWEESGECPYGDHCQFAHGITELRPVLRHPRYKTEPCRMILSGGACPYGHRCHFRHSLSLADHQRLLIRP</sequence>
<evidence type="ECO:0000313" key="11">
    <source>
        <dbReference type="Proteomes" id="UP001055439"/>
    </source>
</evidence>
<feature type="region of interest" description="Disordered" evidence="7">
    <location>
        <begin position="472"/>
        <end position="493"/>
    </location>
</feature>
<accession>A0A9E7FQ79</accession>
<gene>
    <name evidence="10" type="ORF">MUK42_31776</name>
</gene>
<evidence type="ECO:0000313" key="10">
    <source>
        <dbReference type="EMBL" id="URD98013.1"/>
    </source>
</evidence>
<evidence type="ECO:0000256" key="6">
    <source>
        <dbReference type="SAM" id="Coils"/>
    </source>
</evidence>
<feature type="domain" description="C3H1-type" evidence="9">
    <location>
        <begin position="597"/>
        <end position="625"/>
    </location>
</feature>
<dbReference type="Proteomes" id="UP001055439">
    <property type="component" value="Chromosome 4"/>
</dbReference>
<keyword evidence="8" id="KW-0732">Signal</keyword>
<protein>
    <submittedName>
        <fullName evidence="10">Zinc finger CCCH domain-containing protein</fullName>
    </submittedName>
</protein>
<feature type="compositionally biased region" description="Basic and acidic residues" evidence="7">
    <location>
        <begin position="292"/>
        <end position="307"/>
    </location>
</feature>
<feature type="signal peptide" evidence="8">
    <location>
        <begin position="1"/>
        <end position="17"/>
    </location>
</feature>
<feature type="coiled-coil region" evidence="6">
    <location>
        <begin position="415"/>
        <end position="442"/>
    </location>
</feature>
<dbReference type="EMBL" id="CP097506">
    <property type="protein sequence ID" value="URD98013.1"/>
    <property type="molecule type" value="Genomic_DNA"/>
</dbReference>
<evidence type="ECO:0000259" key="9">
    <source>
        <dbReference type="PROSITE" id="PS50103"/>
    </source>
</evidence>
<dbReference type="Pfam" id="PF00642">
    <property type="entry name" value="zf-CCCH"/>
    <property type="match status" value="1"/>
</dbReference>
<evidence type="ECO:0000256" key="4">
    <source>
        <dbReference type="ARBA" id="ARBA00022833"/>
    </source>
</evidence>
<dbReference type="Gene3D" id="4.10.1000.10">
    <property type="entry name" value="Zinc finger, CCCH-type"/>
    <property type="match status" value="2"/>
</dbReference>
<keyword evidence="2" id="KW-0677">Repeat</keyword>
<dbReference type="InterPro" id="IPR036855">
    <property type="entry name" value="Znf_CCCH_sf"/>
</dbReference>
<keyword evidence="4 5" id="KW-0862">Zinc</keyword>
<feature type="zinc finger region" description="C3H1-type" evidence="5">
    <location>
        <begin position="597"/>
        <end position="625"/>
    </location>
</feature>